<dbReference type="PANTHER" id="PTHR14155:SF490">
    <property type="entry name" value="RING-TYPE DOMAIN-CONTAINING PROTEIN"/>
    <property type="match status" value="1"/>
</dbReference>
<sequence length="85" mass="9314">MADGEAARRLPRCMHVFHRGCVDVWLREHSTCPVCRAEVVVRPAGAVRAEKLPESSTSRALTSPAQTAPRMAMDVGGERDLEAQQ</sequence>
<comment type="catalytic activity">
    <reaction evidence="1">
        <text>S-ubiquitinyl-[E2 ubiquitin-conjugating enzyme]-L-cysteine + [acceptor protein]-L-lysine = [E2 ubiquitin-conjugating enzyme]-L-cysteine + N(6)-ubiquitinyl-[acceptor protein]-L-lysine.</text>
        <dbReference type="EC" id="2.3.2.27"/>
    </reaction>
</comment>
<evidence type="ECO:0000256" key="7">
    <source>
        <dbReference type="PROSITE-ProRule" id="PRU00175"/>
    </source>
</evidence>
<accession>J3M4X2</accession>
<dbReference type="SUPFAM" id="SSF57850">
    <property type="entry name" value="RING/U-box"/>
    <property type="match status" value="1"/>
</dbReference>
<dbReference type="EC" id="2.3.2.27" evidence="2"/>
<dbReference type="OMA" id="GGEHECA"/>
<feature type="compositionally biased region" description="Polar residues" evidence="8">
    <location>
        <begin position="54"/>
        <end position="66"/>
    </location>
</feature>
<evidence type="ECO:0000256" key="1">
    <source>
        <dbReference type="ARBA" id="ARBA00000900"/>
    </source>
</evidence>
<evidence type="ECO:0000256" key="4">
    <source>
        <dbReference type="ARBA" id="ARBA00022771"/>
    </source>
</evidence>
<dbReference type="EnsemblPlants" id="OB05G16460.1">
    <property type="protein sequence ID" value="OB05G16460.1"/>
    <property type="gene ID" value="OB05G16460"/>
</dbReference>
<dbReference type="Gene3D" id="3.30.40.10">
    <property type="entry name" value="Zinc/RING finger domain, C3HC4 (zinc finger)"/>
    <property type="match status" value="1"/>
</dbReference>
<keyword evidence="11" id="KW-1185">Reference proteome</keyword>
<keyword evidence="3" id="KW-0479">Metal-binding</keyword>
<dbReference type="PANTHER" id="PTHR14155">
    <property type="entry name" value="RING FINGER DOMAIN-CONTAINING"/>
    <property type="match status" value="1"/>
</dbReference>
<reference evidence="10" key="2">
    <citation type="submission" date="2013-04" db="UniProtKB">
        <authorList>
            <consortium name="EnsemblPlants"/>
        </authorList>
    </citation>
    <scope>IDENTIFICATION</scope>
</reference>
<feature type="compositionally biased region" description="Basic and acidic residues" evidence="8">
    <location>
        <begin position="76"/>
        <end position="85"/>
    </location>
</feature>
<keyword evidence="5" id="KW-0862">Zinc</keyword>
<dbReference type="InterPro" id="IPR053238">
    <property type="entry name" value="RING-H2_zinc_finger"/>
</dbReference>
<protein>
    <recommendedName>
        <fullName evidence="2">RING-type E3 ubiquitin transferase</fullName>
        <ecNumber evidence="2">2.3.2.27</ecNumber>
    </recommendedName>
</protein>
<evidence type="ECO:0000256" key="3">
    <source>
        <dbReference type="ARBA" id="ARBA00022723"/>
    </source>
</evidence>
<comment type="similarity">
    <text evidence="6">Belongs to the RING-type zinc finger family. ATL subfamily.</text>
</comment>
<evidence type="ECO:0000256" key="2">
    <source>
        <dbReference type="ARBA" id="ARBA00012483"/>
    </source>
</evidence>
<proteinExistence type="inferred from homology"/>
<evidence type="ECO:0000256" key="6">
    <source>
        <dbReference type="ARBA" id="ARBA00024209"/>
    </source>
</evidence>
<keyword evidence="4 7" id="KW-0863">Zinc-finger</keyword>
<dbReference type="GO" id="GO:0061630">
    <property type="term" value="F:ubiquitin protein ligase activity"/>
    <property type="evidence" value="ECO:0007669"/>
    <property type="project" value="UniProtKB-EC"/>
</dbReference>
<evidence type="ECO:0000256" key="5">
    <source>
        <dbReference type="ARBA" id="ARBA00022833"/>
    </source>
</evidence>
<dbReference type="HOGENOM" id="CLU_2516262_0_0_1"/>
<organism evidence="10">
    <name type="scientific">Oryza brachyantha</name>
    <name type="common">malo sina</name>
    <dbReference type="NCBI Taxonomy" id="4533"/>
    <lineage>
        <taxon>Eukaryota</taxon>
        <taxon>Viridiplantae</taxon>
        <taxon>Streptophyta</taxon>
        <taxon>Embryophyta</taxon>
        <taxon>Tracheophyta</taxon>
        <taxon>Spermatophyta</taxon>
        <taxon>Magnoliopsida</taxon>
        <taxon>Liliopsida</taxon>
        <taxon>Poales</taxon>
        <taxon>Poaceae</taxon>
        <taxon>BOP clade</taxon>
        <taxon>Oryzoideae</taxon>
        <taxon>Oryzeae</taxon>
        <taxon>Oryzinae</taxon>
        <taxon>Oryza</taxon>
    </lineage>
</organism>
<name>J3M4X2_ORYBR</name>
<dbReference type="Gramene" id="OB05G16460.1">
    <property type="protein sequence ID" value="OB05G16460.1"/>
    <property type="gene ID" value="OB05G16460"/>
</dbReference>
<dbReference type="eggNOG" id="KOG0800">
    <property type="taxonomic scope" value="Eukaryota"/>
</dbReference>
<feature type="domain" description="RING-type" evidence="9">
    <location>
        <begin position="13"/>
        <end position="36"/>
    </location>
</feature>
<dbReference type="GO" id="GO:0008270">
    <property type="term" value="F:zinc ion binding"/>
    <property type="evidence" value="ECO:0007669"/>
    <property type="project" value="UniProtKB-KW"/>
</dbReference>
<feature type="region of interest" description="Disordered" evidence="8">
    <location>
        <begin position="47"/>
        <end position="85"/>
    </location>
</feature>
<reference evidence="10" key="1">
    <citation type="journal article" date="2013" name="Nat. Commun.">
        <title>Whole-genome sequencing of Oryza brachyantha reveals mechanisms underlying Oryza genome evolution.</title>
        <authorList>
            <person name="Chen J."/>
            <person name="Huang Q."/>
            <person name="Gao D."/>
            <person name="Wang J."/>
            <person name="Lang Y."/>
            <person name="Liu T."/>
            <person name="Li B."/>
            <person name="Bai Z."/>
            <person name="Luis Goicoechea J."/>
            <person name="Liang C."/>
            <person name="Chen C."/>
            <person name="Zhang W."/>
            <person name="Sun S."/>
            <person name="Liao Y."/>
            <person name="Zhang X."/>
            <person name="Yang L."/>
            <person name="Song C."/>
            <person name="Wang M."/>
            <person name="Shi J."/>
            <person name="Liu G."/>
            <person name="Liu J."/>
            <person name="Zhou H."/>
            <person name="Zhou W."/>
            <person name="Yu Q."/>
            <person name="An N."/>
            <person name="Chen Y."/>
            <person name="Cai Q."/>
            <person name="Wang B."/>
            <person name="Liu B."/>
            <person name="Min J."/>
            <person name="Huang Y."/>
            <person name="Wu H."/>
            <person name="Li Z."/>
            <person name="Zhang Y."/>
            <person name="Yin Y."/>
            <person name="Song W."/>
            <person name="Jiang J."/>
            <person name="Jackson S.A."/>
            <person name="Wing R.A."/>
            <person name="Wang J."/>
            <person name="Chen M."/>
        </authorList>
    </citation>
    <scope>NUCLEOTIDE SEQUENCE [LARGE SCALE GENOMIC DNA]</scope>
    <source>
        <strain evidence="10">cv. IRGC 101232</strain>
    </source>
</reference>
<dbReference type="InterPro" id="IPR013083">
    <property type="entry name" value="Znf_RING/FYVE/PHD"/>
</dbReference>
<dbReference type="Pfam" id="PF13639">
    <property type="entry name" value="zf-RING_2"/>
    <property type="match status" value="1"/>
</dbReference>
<dbReference type="AlphaFoldDB" id="J3M4X2"/>
<dbReference type="Proteomes" id="UP000006038">
    <property type="component" value="Chromosome 5"/>
</dbReference>
<dbReference type="InterPro" id="IPR001841">
    <property type="entry name" value="Znf_RING"/>
</dbReference>
<evidence type="ECO:0000256" key="8">
    <source>
        <dbReference type="SAM" id="MobiDB-lite"/>
    </source>
</evidence>
<evidence type="ECO:0000259" key="9">
    <source>
        <dbReference type="PROSITE" id="PS50089"/>
    </source>
</evidence>
<dbReference type="PROSITE" id="PS50089">
    <property type="entry name" value="ZF_RING_2"/>
    <property type="match status" value="1"/>
</dbReference>
<evidence type="ECO:0000313" key="10">
    <source>
        <dbReference type="EnsemblPlants" id="OB05G16460.1"/>
    </source>
</evidence>
<evidence type="ECO:0000313" key="11">
    <source>
        <dbReference type="Proteomes" id="UP000006038"/>
    </source>
</evidence>